<reference evidence="3" key="1">
    <citation type="submission" date="2013-08" db="EMBL/GenBank/DDBJ databases">
        <authorList>
            <person name="Mendez C."/>
            <person name="Richter M."/>
            <person name="Ferrer M."/>
            <person name="Sanchez J."/>
        </authorList>
    </citation>
    <scope>NUCLEOTIDE SEQUENCE</scope>
</reference>
<dbReference type="InterPro" id="IPR032856">
    <property type="entry name" value="GDE_N_bis"/>
</dbReference>
<gene>
    <name evidence="3" type="ORF">B1A_08474</name>
</gene>
<sequence length="215" mass="23450">FEEQIELHNYGSREAIVPLEIRVGGDFSHIFAVKRRMLGERSGAAADSGTFTQRGPKEYCMEAPDDRQGVRVLLRFDRLAREADMHSGRLRFQLTVPPEGSAELHLECDARGPAAQAVSPRGPAPTLESPPTVRARGDLGGALVRAYDRAMRDLYALAIRGRTIGLTEGDESVAYAAGIPWYIALFGRDALITSHMTLPYAPAFAAGSLRALSRL</sequence>
<proteinExistence type="predicted"/>
<feature type="domain" description="Putative glycogen debranching enzyme N-terminal" evidence="2">
    <location>
        <begin position="1"/>
        <end position="106"/>
    </location>
</feature>
<feature type="non-terminal residue" evidence="3">
    <location>
        <position position="215"/>
    </location>
</feature>
<reference evidence="3" key="2">
    <citation type="journal article" date="2014" name="ISME J.">
        <title>Microbial stratification in low pH oxic and suboxic macroscopic growths along an acid mine drainage.</title>
        <authorList>
            <person name="Mendez-Garcia C."/>
            <person name="Mesa V."/>
            <person name="Sprenger R.R."/>
            <person name="Richter M."/>
            <person name="Diez M.S."/>
            <person name="Solano J."/>
            <person name="Bargiela R."/>
            <person name="Golyshina O.V."/>
            <person name="Manteca A."/>
            <person name="Ramos J.L."/>
            <person name="Gallego J.R."/>
            <person name="Llorente I."/>
            <person name="Martins Dos Santos V.A."/>
            <person name="Jensen O.N."/>
            <person name="Pelaez A.I."/>
            <person name="Sanchez J."/>
            <person name="Ferrer M."/>
        </authorList>
    </citation>
    <scope>NUCLEOTIDE SEQUENCE</scope>
</reference>
<accession>T1B744</accession>
<dbReference type="EMBL" id="AUZX01006051">
    <property type="protein sequence ID" value="EQD65682.1"/>
    <property type="molecule type" value="Genomic_DNA"/>
</dbReference>
<name>T1B744_9ZZZZ</name>
<evidence type="ECO:0000259" key="2">
    <source>
        <dbReference type="Pfam" id="PF14742"/>
    </source>
</evidence>
<dbReference type="AlphaFoldDB" id="T1B744"/>
<feature type="non-terminal residue" evidence="3">
    <location>
        <position position="1"/>
    </location>
</feature>
<evidence type="ECO:0000313" key="3">
    <source>
        <dbReference type="EMBL" id="EQD65682.1"/>
    </source>
</evidence>
<comment type="caution">
    <text evidence="3">The sequence shown here is derived from an EMBL/GenBank/DDBJ whole genome shotgun (WGS) entry which is preliminary data.</text>
</comment>
<feature type="region of interest" description="Disordered" evidence="1">
    <location>
        <begin position="114"/>
        <end position="133"/>
    </location>
</feature>
<dbReference type="Pfam" id="PF14742">
    <property type="entry name" value="GDE_N_bis"/>
    <property type="match status" value="1"/>
</dbReference>
<evidence type="ECO:0000256" key="1">
    <source>
        <dbReference type="SAM" id="MobiDB-lite"/>
    </source>
</evidence>
<organism evidence="3">
    <name type="scientific">mine drainage metagenome</name>
    <dbReference type="NCBI Taxonomy" id="410659"/>
    <lineage>
        <taxon>unclassified sequences</taxon>
        <taxon>metagenomes</taxon>
        <taxon>ecological metagenomes</taxon>
    </lineage>
</organism>
<protein>
    <submittedName>
        <fullName evidence="3">Amylo-alpha-1,6-glucosidase</fullName>
    </submittedName>
</protein>